<accession>A0A397JV38</accession>
<sequence length="121" mass="14194">MEYFNPGSIKYKALRSVLFEKNENQIELSTLLQENLNKKYSSMKKNILCQKEAEQYCKGSSKFETLRNWISQYLTAMKKEMVEGQPADLKCWATIDNTGTLDDTENTGQYRNTGRLEHWEH</sequence>
<gene>
    <name evidence="1" type="ORF">Glove_19g89</name>
</gene>
<evidence type="ECO:0000313" key="2">
    <source>
        <dbReference type="Proteomes" id="UP000266861"/>
    </source>
</evidence>
<proteinExistence type="predicted"/>
<dbReference type="EMBL" id="PQFF01000017">
    <property type="protein sequence ID" value="RHZ89104.1"/>
    <property type="molecule type" value="Genomic_DNA"/>
</dbReference>
<organism evidence="1 2">
    <name type="scientific">Diversispora epigaea</name>
    <dbReference type="NCBI Taxonomy" id="1348612"/>
    <lineage>
        <taxon>Eukaryota</taxon>
        <taxon>Fungi</taxon>
        <taxon>Fungi incertae sedis</taxon>
        <taxon>Mucoromycota</taxon>
        <taxon>Glomeromycotina</taxon>
        <taxon>Glomeromycetes</taxon>
        <taxon>Diversisporales</taxon>
        <taxon>Diversisporaceae</taxon>
        <taxon>Diversispora</taxon>
    </lineage>
</organism>
<protein>
    <submittedName>
        <fullName evidence="1">Uncharacterized protein</fullName>
    </submittedName>
</protein>
<name>A0A397JV38_9GLOM</name>
<dbReference type="AlphaFoldDB" id="A0A397JV38"/>
<evidence type="ECO:0000313" key="1">
    <source>
        <dbReference type="EMBL" id="RHZ89104.1"/>
    </source>
</evidence>
<dbReference type="Proteomes" id="UP000266861">
    <property type="component" value="Unassembled WGS sequence"/>
</dbReference>
<keyword evidence="2" id="KW-1185">Reference proteome</keyword>
<comment type="caution">
    <text evidence="1">The sequence shown here is derived from an EMBL/GenBank/DDBJ whole genome shotgun (WGS) entry which is preliminary data.</text>
</comment>
<reference evidence="1 2" key="1">
    <citation type="submission" date="2018-08" db="EMBL/GenBank/DDBJ databases">
        <title>Genome and evolution of the arbuscular mycorrhizal fungus Diversispora epigaea (formerly Glomus versiforme) and its bacterial endosymbionts.</title>
        <authorList>
            <person name="Sun X."/>
            <person name="Fei Z."/>
            <person name="Harrison M."/>
        </authorList>
    </citation>
    <scope>NUCLEOTIDE SEQUENCE [LARGE SCALE GENOMIC DNA]</scope>
    <source>
        <strain evidence="1 2">IT104</strain>
    </source>
</reference>